<dbReference type="InterPro" id="IPR013830">
    <property type="entry name" value="SGNH_hydro"/>
</dbReference>
<evidence type="ECO:0000313" key="3">
    <source>
        <dbReference type="Proteomes" id="UP000799640"/>
    </source>
</evidence>
<dbReference type="Pfam" id="PF13472">
    <property type="entry name" value="Lipase_GDSL_2"/>
    <property type="match status" value="1"/>
</dbReference>
<accession>A0A6G1HXE4</accession>
<name>A0A6G1HXE4_9PEZI</name>
<feature type="domain" description="SGNH hydrolase-type esterase" evidence="1">
    <location>
        <begin position="19"/>
        <end position="227"/>
    </location>
</feature>
<keyword evidence="2" id="KW-0378">Hydrolase</keyword>
<organism evidence="2 3">
    <name type="scientific">Trichodelitschia bisporula</name>
    <dbReference type="NCBI Taxonomy" id="703511"/>
    <lineage>
        <taxon>Eukaryota</taxon>
        <taxon>Fungi</taxon>
        <taxon>Dikarya</taxon>
        <taxon>Ascomycota</taxon>
        <taxon>Pezizomycotina</taxon>
        <taxon>Dothideomycetes</taxon>
        <taxon>Dothideomycetes incertae sedis</taxon>
        <taxon>Phaeotrichales</taxon>
        <taxon>Phaeotrichaceae</taxon>
        <taxon>Trichodelitschia</taxon>
    </lineage>
</organism>
<gene>
    <name evidence="2" type="ORF">EJ06DRAFT_402261</name>
</gene>
<dbReference type="InterPro" id="IPR036514">
    <property type="entry name" value="SGNH_hydro_sf"/>
</dbReference>
<dbReference type="OrthoDB" id="671439at2759"/>
<evidence type="ECO:0000259" key="1">
    <source>
        <dbReference type="Pfam" id="PF13472"/>
    </source>
</evidence>
<dbReference type="PANTHER" id="PTHR14209:SF19">
    <property type="entry name" value="ISOAMYL ACETATE-HYDROLYZING ESTERASE 1 HOMOLOG"/>
    <property type="match status" value="1"/>
</dbReference>
<reference evidence="2" key="1">
    <citation type="journal article" date="2020" name="Stud. Mycol.">
        <title>101 Dothideomycetes genomes: a test case for predicting lifestyles and emergence of pathogens.</title>
        <authorList>
            <person name="Haridas S."/>
            <person name="Albert R."/>
            <person name="Binder M."/>
            <person name="Bloem J."/>
            <person name="Labutti K."/>
            <person name="Salamov A."/>
            <person name="Andreopoulos B."/>
            <person name="Baker S."/>
            <person name="Barry K."/>
            <person name="Bills G."/>
            <person name="Bluhm B."/>
            <person name="Cannon C."/>
            <person name="Castanera R."/>
            <person name="Culley D."/>
            <person name="Daum C."/>
            <person name="Ezra D."/>
            <person name="Gonzalez J."/>
            <person name="Henrissat B."/>
            <person name="Kuo A."/>
            <person name="Liang C."/>
            <person name="Lipzen A."/>
            <person name="Lutzoni F."/>
            <person name="Magnuson J."/>
            <person name="Mondo S."/>
            <person name="Nolan M."/>
            <person name="Ohm R."/>
            <person name="Pangilinan J."/>
            <person name="Park H.-J."/>
            <person name="Ramirez L."/>
            <person name="Alfaro M."/>
            <person name="Sun H."/>
            <person name="Tritt A."/>
            <person name="Yoshinaga Y."/>
            <person name="Zwiers L.-H."/>
            <person name="Turgeon B."/>
            <person name="Goodwin S."/>
            <person name="Spatafora J."/>
            <person name="Crous P."/>
            <person name="Grigoriev I."/>
        </authorList>
    </citation>
    <scope>NUCLEOTIDE SEQUENCE</scope>
    <source>
        <strain evidence="2">CBS 262.69</strain>
    </source>
</reference>
<evidence type="ECO:0000313" key="2">
    <source>
        <dbReference type="EMBL" id="KAF2400682.1"/>
    </source>
</evidence>
<dbReference type="AlphaFoldDB" id="A0A6G1HXE4"/>
<sequence length="266" mass="29733">MGSAFSCPVSPGLYEQFLLFGDSITEFSEKQDVGFGFAPALRYAYIRRLEVVNRGLSGYNTAMALKVIDRVIPKPCEARVRLMTIFFGANDSCFPTERSNQCVPLPDFKANLIKIVRHPAVTAHASRIVLITPPPIDERTQQAVDLTKGFALRRSAENTRRYAEAVCEVGKELGLPVLDLWSIFMLQAGWKPEAEKPLPGSLDEAPNEELARLLIDGLHLTPAGYQLMYDQFNVVLAQAYPTEVPTRLPYILPRWDDEGAWSNFPS</sequence>
<dbReference type="Gene3D" id="3.40.50.1110">
    <property type="entry name" value="SGNH hydrolase"/>
    <property type="match status" value="1"/>
</dbReference>
<proteinExistence type="predicted"/>
<protein>
    <submittedName>
        <fullName evidence="2">GDSL Lipase/Acylhydrolase family protein</fullName>
    </submittedName>
</protein>
<dbReference type="InterPro" id="IPR045136">
    <property type="entry name" value="Iah1-like"/>
</dbReference>
<dbReference type="EMBL" id="ML996694">
    <property type="protein sequence ID" value="KAF2400682.1"/>
    <property type="molecule type" value="Genomic_DNA"/>
</dbReference>
<dbReference type="CDD" id="cd01838">
    <property type="entry name" value="Isoamyl_acetate_hydrolase_like"/>
    <property type="match status" value="1"/>
</dbReference>
<dbReference type="PANTHER" id="PTHR14209">
    <property type="entry name" value="ISOAMYL ACETATE-HYDROLYZING ESTERASE 1"/>
    <property type="match status" value="1"/>
</dbReference>
<dbReference type="Proteomes" id="UP000799640">
    <property type="component" value="Unassembled WGS sequence"/>
</dbReference>
<keyword evidence="3" id="KW-1185">Reference proteome</keyword>
<dbReference type="SUPFAM" id="SSF52266">
    <property type="entry name" value="SGNH hydrolase"/>
    <property type="match status" value="1"/>
</dbReference>
<dbReference type="GO" id="GO:0016787">
    <property type="term" value="F:hydrolase activity"/>
    <property type="evidence" value="ECO:0007669"/>
    <property type="project" value="UniProtKB-KW"/>
</dbReference>